<dbReference type="Proteomes" id="UP000188174">
    <property type="component" value="Chromosome"/>
</dbReference>
<gene>
    <name evidence="1" type="ORF">B0E33_01440</name>
</gene>
<reference evidence="1 2" key="1">
    <citation type="submission" date="2017-02" db="EMBL/GenBank/DDBJ databases">
        <authorList>
            <person name="Jeong S."/>
        </authorList>
    </citation>
    <scope>NUCLEOTIDE SEQUENCE [LARGE SCALE GENOMIC DNA]</scope>
    <source>
        <strain evidence="1 2">RMAR6-6</strain>
    </source>
</reference>
<proteinExistence type="predicted"/>
<accession>A0ABM6HWJ1</accession>
<protein>
    <submittedName>
        <fullName evidence="1">Uncharacterized protein</fullName>
    </submittedName>
</protein>
<organism evidence="1 2">
    <name type="scientific">Roseibium algicola</name>
    <dbReference type="NCBI Taxonomy" id="2857014"/>
    <lineage>
        <taxon>Bacteria</taxon>
        <taxon>Pseudomonadati</taxon>
        <taxon>Pseudomonadota</taxon>
        <taxon>Alphaproteobacteria</taxon>
        <taxon>Hyphomicrobiales</taxon>
        <taxon>Stappiaceae</taxon>
        <taxon>Roseibium</taxon>
    </lineage>
</organism>
<keyword evidence="2" id="KW-1185">Reference proteome</keyword>
<dbReference type="EMBL" id="CP019630">
    <property type="protein sequence ID" value="AQQ02419.1"/>
    <property type="molecule type" value="Genomic_DNA"/>
</dbReference>
<evidence type="ECO:0000313" key="2">
    <source>
        <dbReference type="Proteomes" id="UP000188174"/>
    </source>
</evidence>
<evidence type="ECO:0000313" key="1">
    <source>
        <dbReference type="EMBL" id="AQQ02419.1"/>
    </source>
</evidence>
<sequence length="136" mass="14557">MHAIEADFRSAIERLGYMPGCRNQEAMISRAARAANISFSMAKRLFYGETTDPKTSVSMKIANALAKRQEEKASAAAADAFGQLAILAKQFQQTNPELSRSLLDVALGGSGAEIGAILQSRLESRALAGGRNQEPV</sequence>
<name>A0ABM6HWJ1_9HYPH</name>